<reference evidence="3" key="1">
    <citation type="submission" date="2022-08" db="EMBL/GenBank/DDBJ databases">
        <authorList>
            <person name="Deng Y."/>
            <person name="Han X.-F."/>
            <person name="Zhang Y.-Q."/>
        </authorList>
    </citation>
    <scope>NUCLEOTIDE SEQUENCE</scope>
    <source>
        <strain evidence="3">CPCC 203407</strain>
    </source>
</reference>
<dbReference type="SMART" id="SM00903">
    <property type="entry name" value="Flavin_Reduct"/>
    <property type="match status" value="1"/>
</dbReference>
<dbReference type="InterPro" id="IPR002563">
    <property type="entry name" value="Flavin_Rdtase-like_dom"/>
</dbReference>
<evidence type="ECO:0000313" key="4">
    <source>
        <dbReference type="Proteomes" id="UP001165587"/>
    </source>
</evidence>
<comment type="caution">
    <text evidence="3">The sequence shown here is derived from an EMBL/GenBank/DDBJ whole genome shotgun (WGS) entry which is preliminary data.</text>
</comment>
<protein>
    <submittedName>
        <fullName evidence="3">Flavin reductase family protein</fullName>
    </submittedName>
</protein>
<dbReference type="InterPro" id="IPR050268">
    <property type="entry name" value="NADH-dep_flavin_reductase"/>
</dbReference>
<dbReference type="RefSeq" id="WP_259529853.1">
    <property type="nucleotide sequence ID" value="NZ_JANLCK010000007.1"/>
</dbReference>
<sequence length="191" mass="19633">MNSNIAHDDTAVSIAPDVGADVLGPEAFKAAFRNHPAGVAIVTADAGEGPVAMTVTSVFSVSAEPPLLVFSASAASSSTPTLCAAETVVVHIPGADQLELAKLAATSGVDRFPEGLWMRLPTGEPVYPGAHAWIRGRVVDRIAAGSSTVFVVEALSSSAPGPGADEADARVARPLVYHNRTWHVLDDGSKL</sequence>
<dbReference type="Proteomes" id="UP001165587">
    <property type="component" value="Unassembled WGS sequence"/>
</dbReference>
<dbReference type="InterPro" id="IPR012349">
    <property type="entry name" value="Split_barrel_FMN-bd"/>
</dbReference>
<evidence type="ECO:0000256" key="1">
    <source>
        <dbReference type="ARBA" id="ARBA00023002"/>
    </source>
</evidence>
<dbReference type="GO" id="GO:0010181">
    <property type="term" value="F:FMN binding"/>
    <property type="evidence" value="ECO:0007669"/>
    <property type="project" value="InterPro"/>
</dbReference>
<keyword evidence="1" id="KW-0560">Oxidoreductase</keyword>
<dbReference type="GO" id="GO:0042602">
    <property type="term" value="F:riboflavin reductase (NADPH) activity"/>
    <property type="evidence" value="ECO:0007669"/>
    <property type="project" value="TreeGrafter"/>
</dbReference>
<dbReference type="PANTHER" id="PTHR30466:SF1">
    <property type="entry name" value="FMN REDUCTASE (NADH) RUTF"/>
    <property type="match status" value="1"/>
</dbReference>
<organism evidence="3 4">
    <name type="scientific">Herbiconiux oxytropis</name>
    <dbReference type="NCBI Taxonomy" id="2970915"/>
    <lineage>
        <taxon>Bacteria</taxon>
        <taxon>Bacillati</taxon>
        <taxon>Actinomycetota</taxon>
        <taxon>Actinomycetes</taxon>
        <taxon>Micrococcales</taxon>
        <taxon>Microbacteriaceae</taxon>
        <taxon>Herbiconiux</taxon>
    </lineage>
</organism>
<keyword evidence="4" id="KW-1185">Reference proteome</keyword>
<evidence type="ECO:0000259" key="2">
    <source>
        <dbReference type="SMART" id="SM00903"/>
    </source>
</evidence>
<feature type="domain" description="Flavin reductase like" evidence="2">
    <location>
        <begin position="32"/>
        <end position="184"/>
    </location>
</feature>
<accession>A0AA41XID3</accession>
<dbReference type="PANTHER" id="PTHR30466">
    <property type="entry name" value="FLAVIN REDUCTASE"/>
    <property type="match status" value="1"/>
</dbReference>
<gene>
    <name evidence="3" type="ORF">N1028_13600</name>
</gene>
<dbReference type="SUPFAM" id="SSF50475">
    <property type="entry name" value="FMN-binding split barrel"/>
    <property type="match status" value="1"/>
</dbReference>
<dbReference type="Gene3D" id="2.30.110.10">
    <property type="entry name" value="Electron Transport, Fmn-binding Protein, Chain A"/>
    <property type="match status" value="1"/>
</dbReference>
<evidence type="ECO:0000313" key="3">
    <source>
        <dbReference type="EMBL" id="MCS5726930.1"/>
    </source>
</evidence>
<dbReference type="EMBL" id="JANLCK010000007">
    <property type="protein sequence ID" value="MCS5726930.1"/>
    <property type="molecule type" value="Genomic_DNA"/>
</dbReference>
<dbReference type="Pfam" id="PF01613">
    <property type="entry name" value="Flavin_Reduct"/>
    <property type="match status" value="1"/>
</dbReference>
<proteinExistence type="predicted"/>
<name>A0AA41XID3_9MICO</name>
<dbReference type="GO" id="GO:0006208">
    <property type="term" value="P:pyrimidine nucleobase catabolic process"/>
    <property type="evidence" value="ECO:0007669"/>
    <property type="project" value="TreeGrafter"/>
</dbReference>
<dbReference type="AlphaFoldDB" id="A0AA41XID3"/>